<dbReference type="Proteomes" id="UP000327000">
    <property type="component" value="Unassembled WGS sequence"/>
</dbReference>
<reference evidence="1 2" key="1">
    <citation type="journal article" date="2019" name="Microb. Cell Fact.">
        <title>Exploring novel herbicidin analogues by transcriptional regulator overexpression and MS/MS molecular networking.</title>
        <authorList>
            <person name="Shi Y."/>
            <person name="Gu R."/>
            <person name="Li Y."/>
            <person name="Wang X."/>
            <person name="Ren W."/>
            <person name="Li X."/>
            <person name="Wang L."/>
            <person name="Xie Y."/>
            <person name="Hong B."/>
        </authorList>
    </citation>
    <scope>NUCLEOTIDE SEQUENCE [LARGE SCALE GENOMIC DNA]</scope>
    <source>
        <strain evidence="1 2">US-43</strain>
    </source>
</reference>
<evidence type="ECO:0008006" key="3">
    <source>
        <dbReference type="Google" id="ProtNLM"/>
    </source>
</evidence>
<organism evidence="1 2">
    <name type="scientific">Streptomyces mobaraensis</name>
    <name type="common">Streptoverticillium mobaraense</name>
    <dbReference type="NCBI Taxonomy" id="35621"/>
    <lineage>
        <taxon>Bacteria</taxon>
        <taxon>Bacillati</taxon>
        <taxon>Actinomycetota</taxon>
        <taxon>Actinomycetes</taxon>
        <taxon>Kitasatosporales</taxon>
        <taxon>Streptomycetaceae</taxon>
        <taxon>Streptomyces</taxon>
    </lineage>
</organism>
<gene>
    <name evidence="1" type="ORF">FRZ00_27155</name>
</gene>
<dbReference type="AlphaFoldDB" id="A0A5N5W2S0"/>
<accession>A0A5N5W2S0</accession>
<keyword evidence="2" id="KW-1185">Reference proteome</keyword>
<sequence>MSEHREKLAHRAEELRDQRASVAVQLKDVAAELWQDGMENVREIGRLTGLSRTTLYAALRERGIEPTDRAPRA</sequence>
<evidence type="ECO:0000313" key="1">
    <source>
        <dbReference type="EMBL" id="KAB7835565.1"/>
    </source>
</evidence>
<evidence type="ECO:0000313" key="2">
    <source>
        <dbReference type="Proteomes" id="UP000327000"/>
    </source>
</evidence>
<dbReference type="EMBL" id="VOKX01000107">
    <property type="protein sequence ID" value="KAB7835565.1"/>
    <property type="molecule type" value="Genomic_DNA"/>
</dbReference>
<dbReference type="RefSeq" id="WP_152265342.1">
    <property type="nucleotide sequence ID" value="NZ_VOKX01000107.1"/>
</dbReference>
<protein>
    <recommendedName>
        <fullName evidence="3">Helix-turn-helix domain-containing protein</fullName>
    </recommendedName>
</protein>
<name>A0A5N5W2S0_STRMB</name>
<comment type="caution">
    <text evidence="1">The sequence shown here is derived from an EMBL/GenBank/DDBJ whole genome shotgun (WGS) entry which is preliminary data.</text>
</comment>
<dbReference type="Gene3D" id="1.10.10.60">
    <property type="entry name" value="Homeodomain-like"/>
    <property type="match status" value="1"/>
</dbReference>
<dbReference type="OrthoDB" id="4332517at2"/>
<proteinExistence type="predicted"/>